<comment type="caution">
    <text evidence="1">The sequence shown here is derived from an EMBL/GenBank/DDBJ whole genome shotgun (WGS) entry which is preliminary data.</text>
</comment>
<dbReference type="EMBL" id="JADGJD010000114">
    <property type="protein sequence ID" value="KAJ3054810.1"/>
    <property type="molecule type" value="Genomic_DNA"/>
</dbReference>
<evidence type="ECO:0000313" key="2">
    <source>
        <dbReference type="Proteomes" id="UP001212841"/>
    </source>
</evidence>
<proteinExistence type="predicted"/>
<gene>
    <name evidence="1" type="ORF">HK097_000735</name>
</gene>
<dbReference type="AlphaFoldDB" id="A0AAD5SGC6"/>
<organism evidence="1 2">
    <name type="scientific">Rhizophlyctis rosea</name>
    <dbReference type="NCBI Taxonomy" id="64517"/>
    <lineage>
        <taxon>Eukaryota</taxon>
        <taxon>Fungi</taxon>
        <taxon>Fungi incertae sedis</taxon>
        <taxon>Chytridiomycota</taxon>
        <taxon>Chytridiomycota incertae sedis</taxon>
        <taxon>Chytridiomycetes</taxon>
        <taxon>Rhizophlyctidales</taxon>
        <taxon>Rhizophlyctidaceae</taxon>
        <taxon>Rhizophlyctis</taxon>
    </lineage>
</organism>
<dbReference type="Proteomes" id="UP001212841">
    <property type="component" value="Unassembled WGS sequence"/>
</dbReference>
<sequence>MTMVKWIAHNPCFKKLSIQSCQVDDEGDLRAEDAGKARQQVRRCRFARMSGNRDDDDGAETNSNFFAALNSLPSLRILAISYKPDYGQSALQLSAKLMRSYLREGGSKLSGIPLSITMHASIFDSVAFRCSQLTHLVIDCDNQDHFLDGDESTKIGFLGYFDDAPTVRIRQLAENLNDVGSIRVYRLESGNVCADWWDT</sequence>
<accession>A0AAD5SGC6</accession>
<evidence type="ECO:0000313" key="1">
    <source>
        <dbReference type="EMBL" id="KAJ3054810.1"/>
    </source>
</evidence>
<keyword evidence="2" id="KW-1185">Reference proteome</keyword>
<name>A0AAD5SGC6_9FUNG</name>
<protein>
    <submittedName>
        <fullName evidence="1">Uncharacterized protein</fullName>
    </submittedName>
</protein>
<reference evidence="1" key="1">
    <citation type="submission" date="2020-05" db="EMBL/GenBank/DDBJ databases">
        <title>Phylogenomic resolution of chytrid fungi.</title>
        <authorList>
            <person name="Stajich J.E."/>
            <person name="Amses K."/>
            <person name="Simmons R."/>
            <person name="Seto K."/>
            <person name="Myers J."/>
            <person name="Bonds A."/>
            <person name="Quandt C.A."/>
            <person name="Barry K."/>
            <person name="Liu P."/>
            <person name="Grigoriev I."/>
            <person name="Longcore J.E."/>
            <person name="James T.Y."/>
        </authorList>
    </citation>
    <scope>NUCLEOTIDE SEQUENCE</scope>
    <source>
        <strain evidence="1">JEL0318</strain>
    </source>
</reference>